<dbReference type="KEGG" id="ani:ANIA_05928"/>
<protein>
    <submittedName>
        <fullName evidence="2">Uncharacterized protein</fullName>
    </submittedName>
</protein>
<dbReference type="HOGENOM" id="CLU_1618988_0_0_1"/>
<gene>
    <name evidence="2" type="ORF">ANIA_05928</name>
</gene>
<dbReference type="InParanoid" id="C8V3J3"/>
<feature type="region of interest" description="Disordered" evidence="1">
    <location>
        <begin position="19"/>
        <end position="48"/>
    </location>
</feature>
<evidence type="ECO:0000256" key="1">
    <source>
        <dbReference type="SAM" id="MobiDB-lite"/>
    </source>
</evidence>
<proteinExistence type="predicted"/>
<dbReference type="AlphaFoldDB" id="C8V3J3"/>
<reference evidence="3" key="1">
    <citation type="journal article" date="2005" name="Nature">
        <title>Sequencing of Aspergillus nidulans and comparative analysis with A. fumigatus and A. oryzae.</title>
        <authorList>
            <person name="Galagan J.E."/>
            <person name="Calvo S.E."/>
            <person name="Cuomo C."/>
            <person name="Ma L.J."/>
            <person name="Wortman J.R."/>
            <person name="Batzoglou S."/>
            <person name="Lee S.I."/>
            <person name="Basturkmen M."/>
            <person name="Spevak C.C."/>
            <person name="Clutterbuck J."/>
            <person name="Kapitonov V."/>
            <person name="Jurka J."/>
            <person name="Scazzocchio C."/>
            <person name="Farman M."/>
            <person name="Butler J."/>
            <person name="Purcell S."/>
            <person name="Harris S."/>
            <person name="Braus G.H."/>
            <person name="Draht O."/>
            <person name="Busch S."/>
            <person name="D'Enfert C."/>
            <person name="Bouchier C."/>
            <person name="Goldman G.H."/>
            <person name="Bell-Pedersen D."/>
            <person name="Griffiths-Jones S."/>
            <person name="Doonan J.H."/>
            <person name="Yu J."/>
            <person name="Vienken K."/>
            <person name="Pain A."/>
            <person name="Freitag M."/>
            <person name="Selker E.U."/>
            <person name="Archer D.B."/>
            <person name="Penalva M.A."/>
            <person name="Oakley B.R."/>
            <person name="Momany M."/>
            <person name="Tanaka T."/>
            <person name="Kumagai T."/>
            <person name="Asai K."/>
            <person name="Machida M."/>
            <person name="Nierman W.C."/>
            <person name="Denning D.W."/>
            <person name="Caddick M."/>
            <person name="Hynes M."/>
            <person name="Paoletti M."/>
            <person name="Fischer R."/>
            <person name="Miller B."/>
            <person name="Dyer P."/>
            <person name="Sachs M.S."/>
            <person name="Osmani S.A."/>
            <person name="Birren B.W."/>
        </authorList>
    </citation>
    <scope>NUCLEOTIDE SEQUENCE [LARGE SCALE GENOMIC DNA]</scope>
    <source>
        <strain evidence="3">FGSC A4 / ATCC 38163 / CBS 112.46 / NRRL 194 / M139</strain>
    </source>
</reference>
<dbReference type="GeneID" id="2871175"/>
<feature type="compositionally biased region" description="Pro residues" evidence="1">
    <location>
        <begin position="29"/>
        <end position="41"/>
    </location>
</feature>
<organism evidence="2 3">
    <name type="scientific">Emericella nidulans (strain FGSC A4 / ATCC 38163 / CBS 112.46 / NRRL 194 / M139)</name>
    <name type="common">Aspergillus nidulans</name>
    <dbReference type="NCBI Taxonomy" id="227321"/>
    <lineage>
        <taxon>Eukaryota</taxon>
        <taxon>Fungi</taxon>
        <taxon>Dikarya</taxon>
        <taxon>Ascomycota</taxon>
        <taxon>Pezizomycotina</taxon>
        <taxon>Eurotiomycetes</taxon>
        <taxon>Eurotiomycetidae</taxon>
        <taxon>Eurotiales</taxon>
        <taxon>Aspergillaceae</taxon>
        <taxon>Aspergillus</taxon>
        <taxon>Aspergillus subgen. Nidulantes</taxon>
    </lineage>
</organism>
<dbReference type="VEuPathDB" id="FungiDB:AN5928"/>
<sequence>MDNPARQLVRLSLPKSLTVGYKHRVNPTRNPPPQRPSPPASPTRTTNTFQPHDLIRIHAGPLAGSEFSVASYAHLVLVLDRRCQCQRQCQATATTVPPRPAGGRGLALKTGNDLVYQDLKATVNFGGLVTPGKARTRPEHTGTSRTYISTYIYVGMYYVSLSAVPLEP</sequence>
<dbReference type="Proteomes" id="UP000000560">
    <property type="component" value="Chromosome I"/>
</dbReference>
<evidence type="ECO:0000313" key="2">
    <source>
        <dbReference type="EMBL" id="CBF70548.1"/>
    </source>
</evidence>
<name>C8V3J3_EMENI</name>
<evidence type="ECO:0000313" key="3">
    <source>
        <dbReference type="Proteomes" id="UP000000560"/>
    </source>
</evidence>
<reference evidence="3" key="2">
    <citation type="journal article" date="2009" name="Fungal Genet. Biol.">
        <title>The 2008 update of the Aspergillus nidulans genome annotation: a community effort.</title>
        <authorList>
            <person name="Wortman J.R."/>
            <person name="Gilsenan J.M."/>
            <person name="Joardar V."/>
            <person name="Deegan J."/>
            <person name="Clutterbuck J."/>
            <person name="Andersen M.R."/>
            <person name="Archer D."/>
            <person name="Bencina M."/>
            <person name="Braus G."/>
            <person name="Coutinho P."/>
            <person name="von Dohren H."/>
            <person name="Doonan J."/>
            <person name="Driessen A.J."/>
            <person name="Durek P."/>
            <person name="Espeso E."/>
            <person name="Fekete E."/>
            <person name="Flipphi M."/>
            <person name="Estrada C.G."/>
            <person name="Geysens S."/>
            <person name="Goldman G."/>
            <person name="de Groot P.W."/>
            <person name="Hansen K."/>
            <person name="Harris S.D."/>
            <person name="Heinekamp T."/>
            <person name="Helmstaedt K."/>
            <person name="Henrissat B."/>
            <person name="Hofmann G."/>
            <person name="Homan T."/>
            <person name="Horio T."/>
            <person name="Horiuchi H."/>
            <person name="James S."/>
            <person name="Jones M."/>
            <person name="Karaffa L."/>
            <person name="Karanyi Z."/>
            <person name="Kato M."/>
            <person name="Keller N."/>
            <person name="Kelly D.E."/>
            <person name="Kiel J.A."/>
            <person name="Kim J.M."/>
            <person name="van der Klei I.J."/>
            <person name="Klis F.M."/>
            <person name="Kovalchuk A."/>
            <person name="Krasevec N."/>
            <person name="Kubicek C.P."/>
            <person name="Liu B."/>
            <person name="Maccabe A."/>
            <person name="Meyer V."/>
            <person name="Mirabito P."/>
            <person name="Miskei M."/>
            <person name="Mos M."/>
            <person name="Mullins J."/>
            <person name="Nelson D.R."/>
            <person name="Nielsen J."/>
            <person name="Oakley B.R."/>
            <person name="Osmani S.A."/>
            <person name="Pakula T."/>
            <person name="Paszewski A."/>
            <person name="Paulsen I."/>
            <person name="Pilsyk S."/>
            <person name="Pocsi I."/>
            <person name="Punt P.J."/>
            <person name="Ram A.F."/>
            <person name="Ren Q."/>
            <person name="Robellet X."/>
            <person name="Robson G."/>
            <person name="Seiboth B."/>
            <person name="van Solingen P."/>
            <person name="Specht T."/>
            <person name="Sun J."/>
            <person name="Taheri-Talesh N."/>
            <person name="Takeshita N."/>
            <person name="Ussery D."/>
            <person name="vanKuyk P.A."/>
            <person name="Visser H."/>
            <person name="van de Vondervoort P.J."/>
            <person name="de Vries R.P."/>
            <person name="Walton J."/>
            <person name="Xiang X."/>
            <person name="Xiong Y."/>
            <person name="Zeng A.P."/>
            <person name="Brandt B.W."/>
            <person name="Cornell M.J."/>
            <person name="van den Hondel C.A."/>
            <person name="Visser J."/>
            <person name="Oliver S.G."/>
            <person name="Turner G."/>
        </authorList>
    </citation>
    <scope>GENOME REANNOTATION</scope>
    <source>
        <strain evidence="3">FGSC A4 / ATCC 38163 / CBS 112.46 / NRRL 194 / M139</strain>
    </source>
</reference>
<accession>C8V3J3</accession>
<dbReference type="EMBL" id="BN001301">
    <property type="protein sequence ID" value="CBF70548.1"/>
    <property type="molecule type" value="Genomic_DNA"/>
</dbReference>
<keyword evidence="3" id="KW-1185">Reference proteome</keyword>
<dbReference type="RefSeq" id="XP_663532.2">
    <property type="nucleotide sequence ID" value="XM_658440.2"/>
</dbReference>